<dbReference type="Gene3D" id="3.40.50.300">
    <property type="entry name" value="P-loop containing nucleotide triphosphate hydrolases"/>
    <property type="match status" value="1"/>
</dbReference>
<protein>
    <submittedName>
        <fullName evidence="11">ABC transporter ATP-binding protein</fullName>
    </submittedName>
</protein>
<accession>A0A3A5MKN2</accession>
<dbReference type="InterPro" id="IPR050388">
    <property type="entry name" value="ABC_Ni/Peptide_Import"/>
</dbReference>
<keyword evidence="3" id="KW-0813">Transport</keyword>
<dbReference type="PROSITE" id="PS00211">
    <property type="entry name" value="ABC_TRANSPORTER_1"/>
    <property type="match status" value="1"/>
</dbReference>
<evidence type="ECO:0000256" key="1">
    <source>
        <dbReference type="ARBA" id="ARBA00004202"/>
    </source>
</evidence>
<keyword evidence="8" id="KW-1278">Translocase</keyword>
<evidence type="ECO:0000256" key="7">
    <source>
        <dbReference type="ARBA" id="ARBA00022840"/>
    </source>
</evidence>
<dbReference type="InterPro" id="IPR017871">
    <property type="entry name" value="ABC_transporter-like_CS"/>
</dbReference>
<keyword evidence="9" id="KW-0472">Membrane</keyword>
<evidence type="ECO:0000313" key="12">
    <source>
        <dbReference type="Proteomes" id="UP000272015"/>
    </source>
</evidence>
<evidence type="ECO:0000259" key="10">
    <source>
        <dbReference type="PROSITE" id="PS50893"/>
    </source>
</evidence>
<dbReference type="Proteomes" id="UP000272015">
    <property type="component" value="Unassembled WGS sequence"/>
</dbReference>
<dbReference type="AlphaFoldDB" id="A0A3A5MKN2"/>
<dbReference type="Pfam" id="PF00005">
    <property type="entry name" value="ABC_tran"/>
    <property type="match status" value="1"/>
</dbReference>
<evidence type="ECO:0000256" key="4">
    <source>
        <dbReference type="ARBA" id="ARBA00022475"/>
    </source>
</evidence>
<dbReference type="InterPro" id="IPR003593">
    <property type="entry name" value="AAA+_ATPase"/>
</dbReference>
<gene>
    <name evidence="11" type="ORF">D6T64_06490</name>
</gene>
<keyword evidence="5" id="KW-0997">Cell inner membrane</keyword>
<evidence type="ECO:0000256" key="5">
    <source>
        <dbReference type="ARBA" id="ARBA00022519"/>
    </source>
</evidence>
<dbReference type="SUPFAM" id="SSF52540">
    <property type="entry name" value="P-loop containing nucleoside triphosphate hydrolases"/>
    <property type="match status" value="1"/>
</dbReference>
<evidence type="ECO:0000256" key="2">
    <source>
        <dbReference type="ARBA" id="ARBA00005417"/>
    </source>
</evidence>
<evidence type="ECO:0000256" key="8">
    <source>
        <dbReference type="ARBA" id="ARBA00022967"/>
    </source>
</evidence>
<dbReference type="SMART" id="SM00382">
    <property type="entry name" value="AAA"/>
    <property type="match status" value="1"/>
</dbReference>
<comment type="caution">
    <text evidence="11">The sequence shown here is derived from an EMBL/GenBank/DDBJ whole genome shotgun (WGS) entry which is preliminary data.</text>
</comment>
<proteinExistence type="inferred from homology"/>
<keyword evidence="6" id="KW-0547">Nucleotide-binding</keyword>
<organism evidence="11 12">
    <name type="scientific">Cryobacterium melibiosiphilum</name>
    <dbReference type="NCBI Taxonomy" id="995039"/>
    <lineage>
        <taxon>Bacteria</taxon>
        <taxon>Bacillati</taxon>
        <taxon>Actinomycetota</taxon>
        <taxon>Actinomycetes</taxon>
        <taxon>Micrococcales</taxon>
        <taxon>Microbacteriaceae</taxon>
        <taxon>Cryobacterium</taxon>
    </lineage>
</organism>
<feature type="domain" description="ABC transporter" evidence="10">
    <location>
        <begin position="4"/>
        <end position="249"/>
    </location>
</feature>
<evidence type="ECO:0000256" key="3">
    <source>
        <dbReference type="ARBA" id="ARBA00022448"/>
    </source>
</evidence>
<evidence type="ECO:0000256" key="6">
    <source>
        <dbReference type="ARBA" id="ARBA00022741"/>
    </source>
</evidence>
<dbReference type="GO" id="GO:0005524">
    <property type="term" value="F:ATP binding"/>
    <property type="evidence" value="ECO:0007669"/>
    <property type="project" value="UniProtKB-KW"/>
</dbReference>
<dbReference type="InterPro" id="IPR003439">
    <property type="entry name" value="ABC_transporter-like_ATP-bd"/>
</dbReference>
<dbReference type="CDD" id="cd03257">
    <property type="entry name" value="ABC_NikE_OppD_transporters"/>
    <property type="match status" value="1"/>
</dbReference>
<reference evidence="11 12" key="1">
    <citation type="submission" date="2018-09" db="EMBL/GenBank/DDBJ databases">
        <title>Novel species of Cryobacterium.</title>
        <authorList>
            <person name="Liu Q."/>
            <person name="Xin Y.-H."/>
        </authorList>
    </citation>
    <scope>NUCLEOTIDE SEQUENCE [LARGE SCALE GENOMIC DNA]</scope>
    <source>
        <strain evidence="11 12">Hh39</strain>
    </source>
</reference>
<sequence>MTGISIRNLRLELGGKKLLDGVTLDAAGGQITGLAGESGSGKTLTGMALLGLLPEGSQLSGQILYAGTDLVTKSQKQLNQYRGTEIALVFQDPAASMHPMISIGEQLTDHMRYHLKLSRKQALARAVQLLQRVKVPDPEQALTKYPHQFSGGQLQRIAIAGAIACEPKILIADEPTTALDVTVQAGIMHLLRELCDSLGLTIVLITHDLGVMSGLADNIAVMRNGRVIEFGSRFDVIRNPQQEYTRSLIESLPNFQKGD</sequence>
<dbReference type="InterPro" id="IPR027417">
    <property type="entry name" value="P-loop_NTPase"/>
</dbReference>
<comment type="subcellular location">
    <subcellularLocation>
        <location evidence="1">Cell membrane</location>
        <topology evidence="1">Peripheral membrane protein</topology>
    </subcellularLocation>
</comment>
<dbReference type="PANTHER" id="PTHR43297:SF14">
    <property type="entry name" value="ATPASE AAA-TYPE CORE DOMAIN-CONTAINING PROTEIN"/>
    <property type="match status" value="1"/>
</dbReference>
<keyword evidence="7 11" id="KW-0067">ATP-binding</keyword>
<evidence type="ECO:0000256" key="9">
    <source>
        <dbReference type="ARBA" id="ARBA00023136"/>
    </source>
</evidence>
<name>A0A3A5MKN2_9MICO</name>
<dbReference type="GO" id="GO:0005886">
    <property type="term" value="C:plasma membrane"/>
    <property type="evidence" value="ECO:0007669"/>
    <property type="project" value="UniProtKB-SubCell"/>
</dbReference>
<dbReference type="OrthoDB" id="8481147at2"/>
<dbReference type="EMBL" id="QZVS01000071">
    <property type="protein sequence ID" value="RJT89605.1"/>
    <property type="molecule type" value="Genomic_DNA"/>
</dbReference>
<dbReference type="PROSITE" id="PS50893">
    <property type="entry name" value="ABC_TRANSPORTER_2"/>
    <property type="match status" value="1"/>
</dbReference>
<evidence type="ECO:0000313" key="11">
    <source>
        <dbReference type="EMBL" id="RJT89605.1"/>
    </source>
</evidence>
<dbReference type="PANTHER" id="PTHR43297">
    <property type="entry name" value="OLIGOPEPTIDE TRANSPORT ATP-BINDING PROTEIN APPD"/>
    <property type="match status" value="1"/>
</dbReference>
<dbReference type="RefSeq" id="WP_119973343.1">
    <property type="nucleotide sequence ID" value="NZ_JBHSQA010000021.1"/>
</dbReference>
<keyword evidence="4" id="KW-1003">Cell membrane</keyword>
<dbReference type="GO" id="GO:0016887">
    <property type="term" value="F:ATP hydrolysis activity"/>
    <property type="evidence" value="ECO:0007669"/>
    <property type="project" value="InterPro"/>
</dbReference>
<keyword evidence="12" id="KW-1185">Reference proteome</keyword>
<comment type="similarity">
    <text evidence="2">Belongs to the ABC transporter superfamily.</text>
</comment>